<keyword evidence="1 3" id="KW-0560">Oxidoreductase</keyword>
<evidence type="ECO:0000313" key="5">
    <source>
        <dbReference type="Proteomes" id="UP000240957"/>
    </source>
</evidence>
<dbReference type="RefSeq" id="WP_107009350.1">
    <property type="nucleotide sequence ID" value="NZ_JBHRSF010000093.1"/>
</dbReference>
<dbReference type="SUPFAM" id="SSF51905">
    <property type="entry name" value="FAD/NAD(P)-binding domain"/>
    <property type="match status" value="1"/>
</dbReference>
<evidence type="ECO:0000313" key="4">
    <source>
        <dbReference type="EMBL" id="RFC82509.1"/>
    </source>
</evidence>
<dbReference type="GO" id="GO:0016491">
    <property type="term" value="F:oxidoreductase activity"/>
    <property type="evidence" value="ECO:0007669"/>
    <property type="project" value="UniProtKB-KW"/>
</dbReference>
<organism evidence="4 5">
    <name type="scientific">Acinetobacter sichuanensis</name>
    <dbReference type="NCBI Taxonomy" id="2136183"/>
    <lineage>
        <taxon>Bacteria</taxon>
        <taxon>Pseudomonadati</taxon>
        <taxon>Pseudomonadota</taxon>
        <taxon>Gammaproteobacteria</taxon>
        <taxon>Moraxellales</taxon>
        <taxon>Moraxellaceae</taxon>
        <taxon>Acinetobacter</taxon>
    </lineage>
</organism>
<dbReference type="Proteomes" id="UP000240957">
    <property type="component" value="Unassembled WGS sequence"/>
</dbReference>
<dbReference type="PANTHER" id="PTHR13847">
    <property type="entry name" value="SARCOSINE DEHYDROGENASE-RELATED"/>
    <property type="match status" value="1"/>
</dbReference>
<sequence length="487" mass="53113">MSEQVHIQDSTVAYGQIFKHLTRSGFAVLKNRGGVSLDQGISRARKVQSDSVLPKTVDVVVIGAGNIGSLTALTLVERGLKVVLCEKGSVAGESSGRSLGYIESLFSDRVKLEMVARAKVLWKDIDQRVQGPTGYVKTGSVTGFLSEEGLAAAEDWVNTVKDIEGIDGYIMTKTELKEKSYHWKEDFVGGLHQPSDACAEPQHFASSVAEAFRAKGGQLFQNCAVGEILTQAGKVIGVATELGEIKCHSVVLAGGAWTPYLAKSLGLDLPQFMAFASIARVGSSAIDLNRFEMNQKFPLISAESDIAVRYSSQNSVDICAPAVRLPITVNMLKNMPKLMQALVAMQGQFSPVFDINTLKFEYKNMHSYKANGLAPLQKYRVLVPEVFTPPLNDAIQRYTDYTADHQRTLQESWAGFLTTTPDHLPYLSQVDSISGLFIGSGFYNGLTVAPAAAEALADLVMQRTPKIDLALFRFNRFMNGSPIIFRP</sequence>
<reference evidence="4 5" key="2">
    <citation type="submission" date="2018-08" db="EMBL/GenBank/DDBJ databases">
        <title>The draft genome of Acinetobacter sichuanensis strain WCHAc060041.</title>
        <authorList>
            <person name="Qin J."/>
            <person name="Feng Y."/>
            <person name="Zong Z."/>
        </authorList>
    </citation>
    <scope>NUCLEOTIDE SEQUENCE [LARGE SCALE GENOMIC DNA]</scope>
    <source>
        <strain evidence="4 5">WCHAc060041</strain>
    </source>
</reference>
<reference evidence="6" key="3">
    <citation type="journal article" date="2019" name="Int. J. Syst. Evol. Microbiol.">
        <title>The Global Catalogue of Microorganisms (GCM) 10K type strain sequencing project: providing services to taxonomists for standard genome sequencing and annotation.</title>
        <authorList>
            <consortium name="The Broad Institute Genomics Platform"/>
            <consortium name="The Broad Institute Genome Sequencing Center for Infectious Disease"/>
            <person name="Wu L."/>
            <person name="Ma J."/>
        </authorList>
    </citation>
    <scope>NUCLEOTIDE SEQUENCE [LARGE SCALE GENOMIC DNA]</scope>
    <source>
        <strain evidence="6">KCTC 62575</strain>
    </source>
</reference>
<name>A0A371YM01_9GAMM</name>
<dbReference type="AlphaFoldDB" id="A0A371YM01"/>
<dbReference type="InterPro" id="IPR006076">
    <property type="entry name" value="FAD-dep_OxRdtase"/>
</dbReference>
<evidence type="ECO:0000259" key="2">
    <source>
        <dbReference type="Pfam" id="PF01266"/>
    </source>
</evidence>
<feature type="domain" description="FAD dependent oxidoreductase" evidence="2">
    <location>
        <begin position="58"/>
        <end position="270"/>
    </location>
</feature>
<dbReference type="Proteomes" id="UP001595455">
    <property type="component" value="Unassembled WGS sequence"/>
</dbReference>
<proteinExistence type="predicted"/>
<dbReference type="Gene3D" id="3.50.50.60">
    <property type="entry name" value="FAD/NAD(P)-binding domain"/>
    <property type="match status" value="2"/>
</dbReference>
<dbReference type="EC" id="1.-.-.-" evidence="3"/>
<protein>
    <submittedName>
        <fullName evidence="4">FAD-binding oxidoreductase</fullName>
    </submittedName>
    <submittedName>
        <fullName evidence="3">NAD(P)/FAD-dependent oxidoreductase</fullName>
        <ecNumber evidence="3">1.-.-.-</ecNumber>
    </submittedName>
</protein>
<comment type="caution">
    <text evidence="4">The sequence shown here is derived from an EMBL/GenBank/DDBJ whole genome shotgun (WGS) entry which is preliminary data.</text>
</comment>
<feature type="domain" description="FAD dependent oxidoreductase" evidence="2">
    <location>
        <begin position="397"/>
        <end position="459"/>
    </location>
</feature>
<dbReference type="InterPro" id="IPR036188">
    <property type="entry name" value="FAD/NAD-bd_sf"/>
</dbReference>
<evidence type="ECO:0000313" key="3">
    <source>
        <dbReference type="EMBL" id="MFC2996854.1"/>
    </source>
</evidence>
<dbReference type="OrthoDB" id="9815989at2"/>
<dbReference type="EMBL" id="JBHRSF010000093">
    <property type="protein sequence ID" value="MFC2996854.1"/>
    <property type="molecule type" value="Genomic_DNA"/>
</dbReference>
<dbReference type="PANTHER" id="PTHR13847:SF289">
    <property type="entry name" value="GLYCINE OXIDASE"/>
    <property type="match status" value="1"/>
</dbReference>
<evidence type="ECO:0000256" key="1">
    <source>
        <dbReference type="ARBA" id="ARBA00023002"/>
    </source>
</evidence>
<keyword evidence="6" id="KW-1185">Reference proteome</keyword>
<evidence type="ECO:0000313" key="6">
    <source>
        <dbReference type="Proteomes" id="UP001595455"/>
    </source>
</evidence>
<dbReference type="Pfam" id="PF01266">
    <property type="entry name" value="DAO"/>
    <property type="match status" value="2"/>
</dbReference>
<dbReference type="Gene3D" id="3.30.9.10">
    <property type="entry name" value="D-Amino Acid Oxidase, subunit A, domain 2"/>
    <property type="match status" value="2"/>
</dbReference>
<reference evidence="3" key="4">
    <citation type="submission" date="2024-09" db="EMBL/GenBank/DDBJ databases">
        <authorList>
            <person name="Sun Q."/>
            <person name="Mori K."/>
        </authorList>
    </citation>
    <scope>NUCLEOTIDE SEQUENCE</scope>
    <source>
        <strain evidence="3">KCTC 62575</strain>
    </source>
</reference>
<accession>A0A371YM01</accession>
<reference evidence="3" key="1">
    <citation type="journal article" date="2014" name="Int. J. Syst. Evol. Microbiol.">
        <title>Complete genome of a new Firmicutes species belonging to the dominant human colonic microbiota ('Ruminococcus bicirculans') reveals two chromosomes and a selective capacity to utilize plant glucans.</title>
        <authorList>
            <consortium name="NISC Comparative Sequencing Program"/>
            <person name="Wegmann U."/>
            <person name="Louis P."/>
            <person name="Goesmann A."/>
            <person name="Henrissat B."/>
            <person name="Duncan S.H."/>
            <person name="Flint H.J."/>
        </authorList>
    </citation>
    <scope>NUCLEOTIDE SEQUENCE</scope>
    <source>
        <strain evidence="3">KCTC 62575</strain>
    </source>
</reference>
<dbReference type="EMBL" id="PYIX02000032">
    <property type="protein sequence ID" value="RFC82509.1"/>
    <property type="molecule type" value="Genomic_DNA"/>
</dbReference>
<dbReference type="GO" id="GO:0005737">
    <property type="term" value="C:cytoplasm"/>
    <property type="evidence" value="ECO:0007669"/>
    <property type="project" value="TreeGrafter"/>
</dbReference>
<gene>
    <name evidence="3" type="ORF">ACFODO_16640</name>
    <name evidence="4" type="ORF">C9E89_016055</name>
</gene>